<evidence type="ECO:0000256" key="7">
    <source>
        <dbReference type="ARBA" id="ARBA00048741"/>
    </source>
</evidence>
<comment type="pathway">
    <text evidence="1">Amino-acid biosynthesis; L-asparagine biosynthesis; L-asparagine from L-aspartate (L-Gln route): step 1/1.</text>
</comment>
<evidence type="ECO:0000256" key="6">
    <source>
        <dbReference type="ARBA" id="ARBA00022962"/>
    </source>
</evidence>
<dbReference type="Proteomes" id="UP000287447">
    <property type="component" value="Unassembled WGS sequence"/>
</dbReference>
<dbReference type="OrthoDB" id="9763290at2"/>
<keyword evidence="12" id="KW-0436">Ligase</keyword>
<proteinExistence type="inferred from homology"/>
<dbReference type="InterPro" id="IPR014729">
    <property type="entry name" value="Rossmann-like_a/b/a_fold"/>
</dbReference>
<dbReference type="Pfam" id="PF00733">
    <property type="entry name" value="Asn_synthase"/>
    <property type="match status" value="1"/>
</dbReference>
<evidence type="ECO:0000256" key="8">
    <source>
        <dbReference type="PIRSR" id="PIRSR001589-1"/>
    </source>
</evidence>
<keyword evidence="8" id="KW-0028">Amino-acid biosynthesis</keyword>
<keyword evidence="8" id="KW-0061">Asparagine biosynthesis</keyword>
<dbReference type="RefSeq" id="WP_127766873.1">
    <property type="nucleotide sequence ID" value="NZ_SADE01000003.1"/>
</dbReference>
<dbReference type="GO" id="GO:0006529">
    <property type="term" value="P:asparagine biosynthetic process"/>
    <property type="evidence" value="ECO:0007669"/>
    <property type="project" value="UniProtKB-KW"/>
</dbReference>
<organism evidence="12 13">
    <name type="scientific">Hwanghaeella grinnelliae</name>
    <dbReference type="NCBI Taxonomy" id="2500179"/>
    <lineage>
        <taxon>Bacteria</taxon>
        <taxon>Pseudomonadati</taxon>
        <taxon>Pseudomonadota</taxon>
        <taxon>Alphaproteobacteria</taxon>
        <taxon>Rhodospirillales</taxon>
        <taxon>Rhodospirillaceae</taxon>
        <taxon>Hwanghaeella</taxon>
    </lineage>
</organism>
<dbReference type="InterPro" id="IPR006426">
    <property type="entry name" value="Asn_synth_AEB"/>
</dbReference>
<dbReference type="SUPFAM" id="SSF52402">
    <property type="entry name" value="Adenine nucleotide alpha hydrolases-like"/>
    <property type="match status" value="1"/>
</dbReference>
<keyword evidence="4 9" id="KW-0547">Nucleotide-binding</keyword>
<evidence type="ECO:0000256" key="10">
    <source>
        <dbReference type="PIRSR" id="PIRSR001589-3"/>
    </source>
</evidence>
<dbReference type="CDD" id="cd01991">
    <property type="entry name" value="Asn_synthase_B_C"/>
    <property type="match status" value="1"/>
</dbReference>
<keyword evidence="13" id="KW-1185">Reference proteome</keyword>
<dbReference type="PANTHER" id="PTHR43284">
    <property type="entry name" value="ASPARAGINE SYNTHETASE (GLUTAMINE-HYDROLYZING)"/>
    <property type="match status" value="1"/>
</dbReference>
<feature type="binding site" evidence="9">
    <location>
        <position position="96"/>
    </location>
    <ligand>
        <name>L-glutamine</name>
        <dbReference type="ChEBI" id="CHEBI:58359"/>
    </ligand>
</feature>
<reference evidence="13" key="1">
    <citation type="submission" date="2019-01" db="EMBL/GenBank/DDBJ databases">
        <title>Gri0909 isolated from a small marine red alga.</title>
        <authorList>
            <person name="Kim J."/>
            <person name="Jeong S.E."/>
            <person name="Jeon C.O."/>
        </authorList>
    </citation>
    <scope>NUCLEOTIDE SEQUENCE [LARGE SCALE GENOMIC DNA]</scope>
    <source>
        <strain evidence="13">Gri0909</strain>
    </source>
</reference>
<dbReference type="Gene3D" id="3.40.50.620">
    <property type="entry name" value="HUPs"/>
    <property type="match status" value="1"/>
</dbReference>
<evidence type="ECO:0000256" key="5">
    <source>
        <dbReference type="ARBA" id="ARBA00022840"/>
    </source>
</evidence>
<evidence type="ECO:0000313" key="12">
    <source>
        <dbReference type="EMBL" id="RVU34751.1"/>
    </source>
</evidence>
<dbReference type="GO" id="GO:0004066">
    <property type="term" value="F:asparagine synthase (glutamine-hydrolyzing) activity"/>
    <property type="evidence" value="ECO:0007669"/>
    <property type="project" value="UniProtKB-EC"/>
</dbReference>
<dbReference type="InterPro" id="IPR029055">
    <property type="entry name" value="Ntn_hydrolases_N"/>
</dbReference>
<dbReference type="PIRSF" id="PIRSF001589">
    <property type="entry name" value="Asn_synthetase_glu-h"/>
    <property type="match status" value="1"/>
</dbReference>
<evidence type="ECO:0000256" key="3">
    <source>
        <dbReference type="ARBA" id="ARBA00012737"/>
    </source>
</evidence>
<comment type="similarity">
    <text evidence="2">Belongs to the asparagine synthetase family.</text>
</comment>
<dbReference type="InterPro" id="IPR001962">
    <property type="entry name" value="Asn_synthase"/>
</dbReference>
<evidence type="ECO:0000256" key="4">
    <source>
        <dbReference type="ARBA" id="ARBA00022741"/>
    </source>
</evidence>
<gene>
    <name evidence="12" type="primary">asnB</name>
    <name evidence="12" type="ORF">EOI86_18040</name>
</gene>
<dbReference type="AlphaFoldDB" id="A0A437QJR4"/>
<evidence type="ECO:0000313" key="13">
    <source>
        <dbReference type="Proteomes" id="UP000287447"/>
    </source>
</evidence>
<feature type="domain" description="Glutamine amidotransferase type-2" evidence="11">
    <location>
        <begin position="2"/>
        <end position="209"/>
    </location>
</feature>
<dbReference type="GO" id="GO:0005829">
    <property type="term" value="C:cytosol"/>
    <property type="evidence" value="ECO:0007669"/>
    <property type="project" value="TreeGrafter"/>
</dbReference>
<feature type="active site" description="For GATase activity" evidence="8">
    <location>
        <position position="2"/>
    </location>
</feature>
<feature type="site" description="Important for beta-aspartyl-AMP intermediate formation" evidence="10">
    <location>
        <position position="361"/>
    </location>
</feature>
<dbReference type="InterPro" id="IPR033738">
    <property type="entry name" value="AsnB_N"/>
</dbReference>
<sequence length="587" mass="64500">MCGIAGVMMRHGAAVAPKTLDALASALQHRGPDGSGRHLAGDVGLVQTRLAIIDLQTGDQPLYEPGGAALVANGEIYNYVELRQEMTDTPFRTHSDCEVPLWLYRRDGTDFARDLRGMYAIAIHDPSEARLVLARDPFGIKPLYYVERDDLFAFASEPQALIAAGMVAPEVEDRQREELLQLQFTTGGQTIFSGIKRVLPGETVVIRGGRIVERRQRHALPTGGPEHIGMDDAVQRLDHALTDSVLVHQRSDVPYGLFLSGGIDSTAILALMAKLNDQPVVAFTAGFSGGKTHDERDHARMLAKKVNAEHHEVDFGQEDFWALLPRVAASVDDPAADYAILPTWKLAQTAAQGLKVILSGEGGDEIFAGYGRYRSVLRPWFLGGRTIRHRGNFQGLDVLRENSTDWRDGIATTEAVSHAQGRSKLQAAQAVDAADWLSNDLLTKLDRCLMAHGLEGRTPFLDPVVADAAFRLPDGLKIKKGLGKYVLRQWLQNVMPEAEPFSRKRGFTVPVGDWIASQSGRLGSLIEEQEAIQQICKPGRAKDLFTAGGKHKGFAAWILLFYALWAKQHIEGVDIRQATVFEALAQR</sequence>
<dbReference type="GO" id="GO:0005524">
    <property type="term" value="F:ATP binding"/>
    <property type="evidence" value="ECO:0007669"/>
    <property type="project" value="UniProtKB-KW"/>
</dbReference>
<evidence type="ECO:0000256" key="2">
    <source>
        <dbReference type="ARBA" id="ARBA00005752"/>
    </source>
</evidence>
<evidence type="ECO:0000256" key="9">
    <source>
        <dbReference type="PIRSR" id="PIRSR001589-2"/>
    </source>
</evidence>
<dbReference type="InterPro" id="IPR051786">
    <property type="entry name" value="ASN_synthetase/amidase"/>
</dbReference>
<dbReference type="CDD" id="cd00712">
    <property type="entry name" value="AsnB"/>
    <property type="match status" value="1"/>
</dbReference>
<comment type="catalytic activity">
    <reaction evidence="7">
        <text>L-aspartate + L-glutamine + ATP + H2O = L-asparagine + L-glutamate + AMP + diphosphate + H(+)</text>
        <dbReference type="Rhea" id="RHEA:12228"/>
        <dbReference type="ChEBI" id="CHEBI:15377"/>
        <dbReference type="ChEBI" id="CHEBI:15378"/>
        <dbReference type="ChEBI" id="CHEBI:29985"/>
        <dbReference type="ChEBI" id="CHEBI:29991"/>
        <dbReference type="ChEBI" id="CHEBI:30616"/>
        <dbReference type="ChEBI" id="CHEBI:33019"/>
        <dbReference type="ChEBI" id="CHEBI:58048"/>
        <dbReference type="ChEBI" id="CHEBI:58359"/>
        <dbReference type="ChEBI" id="CHEBI:456215"/>
        <dbReference type="EC" id="6.3.5.4"/>
    </reaction>
</comment>
<keyword evidence="6 8" id="KW-0315">Glutamine amidotransferase</keyword>
<dbReference type="PROSITE" id="PS51278">
    <property type="entry name" value="GATASE_TYPE_2"/>
    <property type="match status" value="1"/>
</dbReference>
<keyword evidence="5 9" id="KW-0067">ATP-binding</keyword>
<comment type="caution">
    <text evidence="12">The sequence shown here is derived from an EMBL/GenBank/DDBJ whole genome shotgun (WGS) entry which is preliminary data.</text>
</comment>
<dbReference type="NCBIfam" id="TIGR01536">
    <property type="entry name" value="asn_synth_AEB"/>
    <property type="match status" value="1"/>
</dbReference>
<dbReference type="EMBL" id="SADE01000003">
    <property type="protein sequence ID" value="RVU34751.1"/>
    <property type="molecule type" value="Genomic_DNA"/>
</dbReference>
<protein>
    <recommendedName>
        <fullName evidence="3">asparagine synthase (glutamine-hydrolyzing)</fullName>
        <ecNumber evidence="3">6.3.5.4</ecNumber>
    </recommendedName>
</protein>
<feature type="binding site" evidence="9">
    <location>
        <begin position="359"/>
        <end position="360"/>
    </location>
    <ligand>
        <name>ATP</name>
        <dbReference type="ChEBI" id="CHEBI:30616"/>
    </ligand>
</feature>
<dbReference type="InterPro" id="IPR017932">
    <property type="entry name" value="GATase_2_dom"/>
</dbReference>
<evidence type="ECO:0000256" key="1">
    <source>
        <dbReference type="ARBA" id="ARBA00005187"/>
    </source>
</evidence>
<dbReference type="Gene3D" id="3.60.20.10">
    <property type="entry name" value="Glutamine Phosphoribosylpyrophosphate, subunit 1, domain 1"/>
    <property type="match status" value="1"/>
</dbReference>
<accession>A0A437QJR4</accession>
<evidence type="ECO:0000259" key="11">
    <source>
        <dbReference type="PROSITE" id="PS51278"/>
    </source>
</evidence>
<dbReference type="SUPFAM" id="SSF56235">
    <property type="entry name" value="N-terminal nucleophile aminohydrolases (Ntn hydrolases)"/>
    <property type="match status" value="1"/>
</dbReference>
<dbReference type="PANTHER" id="PTHR43284:SF1">
    <property type="entry name" value="ASPARAGINE SYNTHETASE"/>
    <property type="match status" value="1"/>
</dbReference>
<dbReference type="EC" id="6.3.5.4" evidence="3"/>
<dbReference type="Pfam" id="PF13537">
    <property type="entry name" value="GATase_7"/>
    <property type="match status" value="1"/>
</dbReference>
<name>A0A437QJR4_9PROT</name>